<dbReference type="PANTHER" id="PTHR48081:SF33">
    <property type="entry name" value="KYNURENINE FORMAMIDASE"/>
    <property type="match status" value="1"/>
</dbReference>
<feature type="domain" description="Alpha/beta hydrolase fold-3" evidence="2">
    <location>
        <begin position="69"/>
        <end position="173"/>
    </location>
</feature>
<evidence type="ECO:0000259" key="2">
    <source>
        <dbReference type="Pfam" id="PF07859"/>
    </source>
</evidence>
<dbReference type="InterPro" id="IPR013094">
    <property type="entry name" value="AB_hydrolase_3"/>
</dbReference>
<evidence type="ECO:0000313" key="4">
    <source>
        <dbReference type="Proteomes" id="UP001208938"/>
    </source>
</evidence>
<proteinExistence type="predicted"/>
<dbReference type="Gene3D" id="3.40.50.1820">
    <property type="entry name" value="alpha/beta hydrolase"/>
    <property type="match status" value="1"/>
</dbReference>
<keyword evidence="4" id="KW-1185">Reference proteome</keyword>
<dbReference type="InterPro" id="IPR050300">
    <property type="entry name" value="GDXG_lipolytic_enzyme"/>
</dbReference>
<dbReference type="InterPro" id="IPR029058">
    <property type="entry name" value="AB_hydrolase_fold"/>
</dbReference>
<dbReference type="EMBL" id="JAPDFL010000001">
    <property type="protein sequence ID" value="MCW1932348.1"/>
    <property type="molecule type" value="Genomic_DNA"/>
</dbReference>
<comment type="caution">
    <text evidence="3">The sequence shown here is derived from an EMBL/GenBank/DDBJ whole genome shotgun (WGS) entry which is preliminary data.</text>
</comment>
<dbReference type="GO" id="GO:0016787">
    <property type="term" value="F:hydrolase activity"/>
    <property type="evidence" value="ECO:0007669"/>
    <property type="project" value="UniProtKB-KW"/>
</dbReference>
<dbReference type="SUPFAM" id="SSF53474">
    <property type="entry name" value="alpha/beta-Hydrolases"/>
    <property type="match status" value="1"/>
</dbReference>
<keyword evidence="1 3" id="KW-0378">Hydrolase</keyword>
<dbReference type="Pfam" id="PF07859">
    <property type="entry name" value="Abhydrolase_3"/>
    <property type="match status" value="1"/>
</dbReference>
<organism evidence="3 4">
    <name type="scientific">Pararhodobacter zhoushanensis</name>
    <dbReference type="NCBI Taxonomy" id="2479545"/>
    <lineage>
        <taxon>Bacteria</taxon>
        <taxon>Pseudomonadati</taxon>
        <taxon>Pseudomonadota</taxon>
        <taxon>Alphaproteobacteria</taxon>
        <taxon>Rhodobacterales</taxon>
        <taxon>Paracoccaceae</taxon>
        <taxon>Pararhodobacter</taxon>
    </lineage>
</organism>
<reference evidence="3 4" key="1">
    <citation type="submission" date="2022-10" db="EMBL/GenBank/DDBJ databases">
        <title>Pararhodobacter sp. nov., isolated from marine algae.</title>
        <authorList>
            <person name="Choi B.J."/>
            <person name="Kim J.M."/>
            <person name="Lee J.K."/>
            <person name="Choi D.G."/>
            <person name="Jeon C.O."/>
        </authorList>
    </citation>
    <scope>NUCLEOTIDE SEQUENCE [LARGE SCALE GENOMIC DNA]</scope>
    <source>
        <strain evidence="3 4">ZQ420</strain>
    </source>
</reference>
<protein>
    <submittedName>
        <fullName evidence="3">Alpha/beta hydrolase</fullName>
    </submittedName>
</protein>
<dbReference type="RefSeq" id="WP_264505360.1">
    <property type="nucleotide sequence ID" value="NZ_JAPDFL010000001.1"/>
</dbReference>
<accession>A0ABT3GXR7</accession>
<dbReference type="Proteomes" id="UP001208938">
    <property type="component" value="Unassembled WGS sequence"/>
</dbReference>
<evidence type="ECO:0000256" key="1">
    <source>
        <dbReference type="ARBA" id="ARBA00022801"/>
    </source>
</evidence>
<sequence>MTAGRDWNRAFDNMAHVAGSAQLPAHWAAEGAVYRASGVRVEQDIAYGDAPREKLDIVWPKGTPKGLAVFVHGGYWMRLEKAHWSQFAEGARARGWAVALPSYTLTPNARISQITQQIARALTVAAERVAGPIRLSGHSAGGHLVARMLCQDTALPAAVLARIEHALSISGLHDLRPLLHTGMNETLHLDMAEATAESPALHRPLPGARLTAWVGGGELPEFIRQAQLMAMMWDGLDAQTRCVVDSVHHHFSVIEALKDPQSPLCDAFLG</sequence>
<name>A0ABT3GXR7_9RHOB</name>
<gene>
    <name evidence="3" type="ORF">OKW52_08775</name>
</gene>
<evidence type="ECO:0000313" key="3">
    <source>
        <dbReference type="EMBL" id="MCW1932348.1"/>
    </source>
</evidence>
<dbReference type="PANTHER" id="PTHR48081">
    <property type="entry name" value="AB HYDROLASE SUPERFAMILY PROTEIN C4A8.06C"/>
    <property type="match status" value="1"/>
</dbReference>